<protein>
    <submittedName>
        <fullName evidence="2">Putative LRR receptor-like serine/threonine-protein kinase</fullName>
    </submittedName>
</protein>
<dbReference type="EMBL" id="SMMG02000005">
    <property type="protein sequence ID" value="KAA3472378.1"/>
    <property type="molecule type" value="Genomic_DNA"/>
</dbReference>
<keyword evidence="2" id="KW-0418">Kinase</keyword>
<dbReference type="Pfam" id="PF13966">
    <property type="entry name" value="zf-RVT"/>
    <property type="match status" value="1"/>
</dbReference>
<dbReference type="OrthoDB" id="1002608at2759"/>
<reference evidence="3" key="1">
    <citation type="journal article" date="2019" name="Plant Biotechnol. J.">
        <title>Genome sequencing of the Australian wild diploid species Gossypium australe highlights disease resistance and delayed gland morphogenesis.</title>
        <authorList>
            <person name="Cai Y."/>
            <person name="Cai X."/>
            <person name="Wang Q."/>
            <person name="Wang P."/>
            <person name="Zhang Y."/>
            <person name="Cai C."/>
            <person name="Xu Y."/>
            <person name="Wang K."/>
            <person name="Zhou Z."/>
            <person name="Wang C."/>
            <person name="Geng S."/>
            <person name="Li B."/>
            <person name="Dong Q."/>
            <person name="Hou Y."/>
            <person name="Wang H."/>
            <person name="Ai P."/>
            <person name="Liu Z."/>
            <person name="Yi F."/>
            <person name="Sun M."/>
            <person name="An G."/>
            <person name="Cheng J."/>
            <person name="Zhang Y."/>
            <person name="Shi Q."/>
            <person name="Xie Y."/>
            <person name="Shi X."/>
            <person name="Chang Y."/>
            <person name="Huang F."/>
            <person name="Chen Y."/>
            <person name="Hong S."/>
            <person name="Mi L."/>
            <person name="Sun Q."/>
            <person name="Zhang L."/>
            <person name="Zhou B."/>
            <person name="Peng R."/>
            <person name="Zhang X."/>
            <person name="Liu F."/>
        </authorList>
    </citation>
    <scope>NUCLEOTIDE SEQUENCE [LARGE SCALE GENOMIC DNA]</scope>
    <source>
        <strain evidence="3">cv. PA1801</strain>
    </source>
</reference>
<dbReference type="Proteomes" id="UP000325315">
    <property type="component" value="Unassembled WGS sequence"/>
</dbReference>
<keyword evidence="2" id="KW-0808">Transferase</keyword>
<keyword evidence="3" id="KW-1185">Reference proteome</keyword>
<keyword evidence="2" id="KW-0675">Receptor</keyword>
<evidence type="ECO:0000313" key="3">
    <source>
        <dbReference type="Proteomes" id="UP000325315"/>
    </source>
</evidence>
<accession>A0A5B6VTP3</accession>
<dbReference type="AlphaFoldDB" id="A0A5B6VTP3"/>
<evidence type="ECO:0000259" key="1">
    <source>
        <dbReference type="Pfam" id="PF13966"/>
    </source>
</evidence>
<gene>
    <name evidence="2" type="ORF">EPI10_022861</name>
</gene>
<comment type="caution">
    <text evidence="2">The sequence shown here is derived from an EMBL/GenBank/DDBJ whole genome shotgun (WGS) entry which is preliminary data.</text>
</comment>
<dbReference type="GO" id="GO:0016301">
    <property type="term" value="F:kinase activity"/>
    <property type="evidence" value="ECO:0007669"/>
    <property type="project" value="UniProtKB-KW"/>
</dbReference>
<feature type="domain" description="Reverse transcriptase zinc-binding" evidence="1">
    <location>
        <begin position="43"/>
        <end position="86"/>
    </location>
</feature>
<evidence type="ECO:0000313" key="2">
    <source>
        <dbReference type="EMBL" id="KAA3472378.1"/>
    </source>
</evidence>
<name>A0A5B6VTP3_9ROSI</name>
<proteinExistence type="predicted"/>
<dbReference type="InterPro" id="IPR026960">
    <property type="entry name" value="RVT-Znf"/>
</dbReference>
<sequence length="87" mass="9621">MGPVNIRSLPSSQCLLVLKRGFLELSGGTLEDYLEISGSPETFKQKLLTNSERARREISHSNSCTLCGHDFEDLTHALRDCPSAKDV</sequence>
<organism evidence="2 3">
    <name type="scientific">Gossypium australe</name>
    <dbReference type="NCBI Taxonomy" id="47621"/>
    <lineage>
        <taxon>Eukaryota</taxon>
        <taxon>Viridiplantae</taxon>
        <taxon>Streptophyta</taxon>
        <taxon>Embryophyta</taxon>
        <taxon>Tracheophyta</taxon>
        <taxon>Spermatophyta</taxon>
        <taxon>Magnoliopsida</taxon>
        <taxon>eudicotyledons</taxon>
        <taxon>Gunneridae</taxon>
        <taxon>Pentapetalae</taxon>
        <taxon>rosids</taxon>
        <taxon>malvids</taxon>
        <taxon>Malvales</taxon>
        <taxon>Malvaceae</taxon>
        <taxon>Malvoideae</taxon>
        <taxon>Gossypium</taxon>
    </lineage>
</organism>